<dbReference type="Proteomes" id="UP000567179">
    <property type="component" value="Unassembled WGS sequence"/>
</dbReference>
<evidence type="ECO:0000313" key="2">
    <source>
        <dbReference type="EMBL" id="KAF5322279.1"/>
    </source>
</evidence>
<dbReference type="OrthoDB" id="3111370at2759"/>
<gene>
    <name evidence="2" type="ORF">D9619_002299</name>
    <name evidence="1" type="ORF">D9619_013671</name>
</gene>
<proteinExistence type="predicted"/>
<dbReference type="AlphaFoldDB" id="A0A8H5AZY3"/>
<protein>
    <submittedName>
        <fullName evidence="1">Uncharacterized protein</fullName>
    </submittedName>
</protein>
<keyword evidence="3" id="KW-1185">Reference proteome</keyword>
<reference evidence="1 3" key="1">
    <citation type="journal article" date="2020" name="ISME J.">
        <title>Uncovering the hidden diversity of litter-decomposition mechanisms in mushroom-forming fungi.</title>
        <authorList>
            <person name="Floudas D."/>
            <person name="Bentzer J."/>
            <person name="Ahren D."/>
            <person name="Johansson T."/>
            <person name="Persson P."/>
            <person name="Tunlid A."/>
        </authorList>
    </citation>
    <scope>NUCLEOTIDE SEQUENCE [LARGE SCALE GENOMIC DNA]</scope>
    <source>
        <strain evidence="1 3">CBS 101986</strain>
    </source>
</reference>
<evidence type="ECO:0000313" key="3">
    <source>
        <dbReference type="Proteomes" id="UP000567179"/>
    </source>
</evidence>
<evidence type="ECO:0000313" key="1">
    <source>
        <dbReference type="EMBL" id="KAF5313741.1"/>
    </source>
</evidence>
<comment type="caution">
    <text evidence="1">The sequence shown here is derived from an EMBL/GenBank/DDBJ whole genome shotgun (WGS) entry which is preliminary data.</text>
</comment>
<dbReference type="EMBL" id="JAACJJ010000028">
    <property type="protein sequence ID" value="KAF5322279.1"/>
    <property type="molecule type" value="Genomic_DNA"/>
</dbReference>
<sequence length="83" mass="9095">MLEELTVSSDSFDLWDFKIGNDANDFWGRNGNNGNVNFLSQKDAASENLTSVNAMGNMVVKVDDFTTAAPNGTFGRSSVQIYH</sequence>
<dbReference type="EMBL" id="JAACJJ010000047">
    <property type="protein sequence ID" value="KAF5313741.1"/>
    <property type="molecule type" value="Genomic_DNA"/>
</dbReference>
<dbReference type="Gene3D" id="2.60.120.200">
    <property type="match status" value="1"/>
</dbReference>
<organism evidence="1 3">
    <name type="scientific">Psilocybe cf. subviscida</name>
    <dbReference type="NCBI Taxonomy" id="2480587"/>
    <lineage>
        <taxon>Eukaryota</taxon>
        <taxon>Fungi</taxon>
        <taxon>Dikarya</taxon>
        <taxon>Basidiomycota</taxon>
        <taxon>Agaricomycotina</taxon>
        <taxon>Agaricomycetes</taxon>
        <taxon>Agaricomycetidae</taxon>
        <taxon>Agaricales</taxon>
        <taxon>Agaricineae</taxon>
        <taxon>Strophariaceae</taxon>
        <taxon>Psilocybe</taxon>
    </lineage>
</organism>
<accession>A0A8H5AZY3</accession>
<name>A0A8H5AZY3_9AGAR</name>